<dbReference type="SUPFAM" id="SSF103473">
    <property type="entry name" value="MFS general substrate transporter"/>
    <property type="match status" value="1"/>
</dbReference>
<dbReference type="GO" id="GO:0022857">
    <property type="term" value="F:transmembrane transporter activity"/>
    <property type="evidence" value="ECO:0007669"/>
    <property type="project" value="TreeGrafter"/>
</dbReference>
<feature type="transmembrane region" description="Helical" evidence="6">
    <location>
        <begin position="53"/>
        <end position="74"/>
    </location>
</feature>
<organism evidence="7 8">
    <name type="scientific">Cadophora malorum</name>
    <dbReference type="NCBI Taxonomy" id="108018"/>
    <lineage>
        <taxon>Eukaryota</taxon>
        <taxon>Fungi</taxon>
        <taxon>Dikarya</taxon>
        <taxon>Ascomycota</taxon>
        <taxon>Pezizomycotina</taxon>
        <taxon>Leotiomycetes</taxon>
        <taxon>Helotiales</taxon>
        <taxon>Ploettnerulaceae</taxon>
        <taxon>Cadophora</taxon>
    </lineage>
</organism>
<comment type="caution">
    <text evidence="7">The sequence shown here is derived from an EMBL/GenBank/DDBJ whole genome shotgun (WGS) entry which is preliminary data.</text>
</comment>
<keyword evidence="5 6" id="KW-0472">Membrane</keyword>
<evidence type="ECO:0000256" key="6">
    <source>
        <dbReference type="SAM" id="Phobius"/>
    </source>
</evidence>
<dbReference type="EMBL" id="JAFJYH010000005">
    <property type="protein sequence ID" value="KAG4426088.1"/>
    <property type="molecule type" value="Genomic_DNA"/>
</dbReference>
<dbReference type="OrthoDB" id="2985014at2759"/>
<dbReference type="InterPro" id="IPR036259">
    <property type="entry name" value="MFS_trans_sf"/>
</dbReference>
<keyword evidence="2" id="KW-0813">Transport</keyword>
<feature type="transmembrane region" description="Helical" evidence="6">
    <location>
        <begin position="26"/>
        <end position="46"/>
    </location>
</feature>
<dbReference type="Gene3D" id="1.20.1250.20">
    <property type="entry name" value="MFS general substrate transporter like domains"/>
    <property type="match status" value="1"/>
</dbReference>
<keyword evidence="3 6" id="KW-0812">Transmembrane</keyword>
<evidence type="ECO:0000313" key="8">
    <source>
        <dbReference type="Proteomes" id="UP000664132"/>
    </source>
</evidence>
<evidence type="ECO:0000256" key="1">
    <source>
        <dbReference type="ARBA" id="ARBA00004141"/>
    </source>
</evidence>
<evidence type="ECO:0008006" key="9">
    <source>
        <dbReference type="Google" id="ProtNLM"/>
    </source>
</evidence>
<comment type="subcellular location">
    <subcellularLocation>
        <location evidence="1">Membrane</location>
        <topology evidence="1">Multi-pass membrane protein</topology>
    </subcellularLocation>
</comment>
<dbReference type="Proteomes" id="UP000664132">
    <property type="component" value="Unassembled WGS sequence"/>
</dbReference>
<sequence>MEISLVRSFLPTFIRAFGYTVQRAQLFSATPYACAGVILLTVCTISDRIDRKGILLIGCLSMSSIGYILLLANVQVKAKMFAACLIVSGFYPSVALLIAWLGINTGGHTERGTTWTMAEIFGQSFSIKGQKIYDTPPRFVKGH</sequence>
<keyword evidence="8" id="KW-1185">Reference proteome</keyword>
<proteinExistence type="predicted"/>
<protein>
    <recommendedName>
        <fullName evidence="9">Major facilitator superfamily (MFS) profile domain-containing protein</fullName>
    </recommendedName>
</protein>
<keyword evidence="4 6" id="KW-1133">Transmembrane helix</keyword>
<dbReference type="GO" id="GO:0016020">
    <property type="term" value="C:membrane"/>
    <property type="evidence" value="ECO:0007669"/>
    <property type="project" value="UniProtKB-SubCell"/>
</dbReference>
<accession>A0A8H7WJC0</accession>
<dbReference type="PANTHER" id="PTHR43791:SF36">
    <property type="entry name" value="TRANSPORTER, PUTATIVE (AFU_ORTHOLOGUE AFUA_6G08340)-RELATED"/>
    <property type="match status" value="1"/>
</dbReference>
<evidence type="ECO:0000256" key="5">
    <source>
        <dbReference type="ARBA" id="ARBA00023136"/>
    </source>
</evidence>
<feature type="transmembrane region" description="Helical" evidence="6">
    <location>
        <begin position="80"/>
        <end position="103"/>
    </location>
</feature>
<dbReference type="PANTHER" id="PTHR43791">
    <property type="entry name" value="PERMEASE-RELATED"/>
    <property type="match status" value="1"/>
</dbReference>
<evidence type="ECO:0000256" key="3">
    <source>
        <dbReference type="ARBA" id="ARBA00022692"/>
    </source>
</evidence>
<evidence type="ECO:0000256" key="2">
    <source>
        <dbReference type="ARBA" id="ARBA00022448"/>
    </source>
</evidence>
<gene>
    <name evidence="7" type="ORF">IFR04_000795</name>
</gene>
<evidence type="ECO:0000256" key="4">
    <source>
        <dbReference type="ARBA" id="ARBA00022989"/>
    </source>
</evidence>
<name>A0A8H7WJC0_9HELO</name>
<reference evidence="7" key="1">
    <citation type="submission" date="2021-02" db="EMBL/GenBank/DDBJ databases">
        <title>Genome sequence Cadophora malorum strain M34.</title>
        <authorList>
            <person name="Stefanovic E."/>
            <person name="Vu D."/>
            <person name="Scully C."/>
            <person name="Dijksterhuis J."/>
            <person name="Roader J."/>
            <person name="Houbraken J."/>
        </authorList>
    </citation>
    <scope>NUCLEOTIDE SEQUENCE</scope>
    <source>
        <strain evidence="7">M34</strain>
    </source>
</reference>
<evidence type="ECO:0000313" key="7">
    <source>
        <dbReference type="EMBL" id="KAG4426088.1"/>
    </source>
</evidence>
<dbReference type="AlphaFoldDB" id="A0A8H7WJC0"/>